<sequence>MFDYNSSAKRKPPSLQPAPLPYTSFPLFSATIQDSPISASTLSSRHPDIKSHDGIRPSNQAHPSGAVKRPNSPSKPTPSSSTEPMVTAKDFAESQQFKESQQDGAHEYATSYQAINDQPSDGDSRFMESFLPLPNNISRSTIDILSRPGGQSAAKDKLNVPPAGIHDRYVSRFFDPIDVLDSMSETGKPTLHRSTLPSTLPSHTKRETATKEEHHQPIFEIFNAELSKEGDSMSKTLRNLLGAVLKGQEEIGKMHLNLEGLRGVNDTYEQVNDWKKEYGKDTDNKDLEQKLERREKGVDEIMQKLDSLSQSLRSYHDLGTPKISFHHSHLPAHPQDSKLRNESTGTVDPSFDTTKRSLHHSFKEQAQPSSITKHPLSPDTGGNFPVPTEKSAVDVSPDANHPCQSNASLEKSRQPSPNEGTDS</sequence>
<organism evidence="2 3">
    <name type="scientific">Cryptococcus depauperatus CBS 7841</name>
    <dbReference type="NCBI Taxonomy" id="1295531"/>
    <lineage>
        <taxon>Eukaryota</taxon>
        <taxon>Fungi</taxon>
        <taxon>Dikarya</taxon>
        <taxon>Basidiomycota</taxon>
        <taxon>Agaricomycotina</taxon>
        <taxon>Tremellomycetes</taxon>
        <taxon>Tremellales</taxon>
        <taxon>Cryptococcaceae</taxon>
        <taxon>Cryptococcus</taxon>
    </lineage>
</organism>
<gene>
    <name evidence="2" type="ORF">L203_100320</name>
</gene>
<feature type="region of interest" description="Disordered" evidence="1">
    <location>
        <begin position="1"/>
        <end position="24"/>
    </location>
</feature>
<reference evidence="2" key="3">
    <citation type="submission" date="2024-01" db="EMBL/GenBank/DDBJ databases">
        <authorList>
            <person name="Coelho M.A."/>
            <person name="David-Palma M."/>
            <person name="Shea T."/>
            <person name="Sun S."/>
            <person name="Cuomo C.A."/>
            <person name="Heitman J."/>
        </authorList>
    </citation>
    <scope>NUCLEOTIDE SEQUENCE</scope>
    <source>
        <strain evidence="2">CBS 7841</strain>
    </source>
</reference>
<feature type="compositionally biased region" description="Basic and acidic residues" evidence="1">
    <location>
        <begin position="204"/>
        <end position="213"/>
    </location>
</feature>
<reference evidence="2" key="1">
    <citation type="submission" date="2016-06" db="EMBL/GenBank/DDBJ databases">
        <authorList>
            <person name="Cuomo C."/>
            <person name="Litvintseva A."/>
            <person name="Heitman J."/>
            <person name="Chen Y."/>
            <person name="Sun S."/>
            <person name="Springer D."/>
            <person name="Dromer F."/>
            <person name="Young S."/>
            <person name="Zeng Q."/>
            <person name="Chapman S."/>
            <person name="Gujja S."/>
            <person name="Saif S."/>
            <person name="Birren B."/>
        </authorList>
    </citation>
    <scope>NUCLEOTIDE SEQUENCE</scope>
    <source>
        <strain evidence="2">CBS 7841</strain>
    </source>
</reference>
<reference evidence="2" key="2">
    <citation type="journal article" date="2022" name="Elife">
        <title>Obligate sexual reproduction of a homothallic fungus closely related to the Cryptococcus pathogenic species complex.</title>
        <authorList>
            <person name="Passer A.R."/>
            <person name="Clancey S.A."/>
            <person name="Shea T."/>
            <person name="David-Palma M."/>
            <person name="Averette A.F."/>
            <person name="Boekhout T."/>
            <person name="Porcel B.M."/>
            <person name="Nowrousian M."/>
            <person name="Cuomo C.A."/>
            <person name="Sun S."/>
            <person name="Heitman J."/>
            <person name="Coelho M.A."/>
        </authorList>
    </citation>
    <scope>NUCLEOTIDE SEQUENCE</scope>
    <source>
        <strain evidence="2">CBS 7841</strain>
    </source>
</reference>
<evidence type="ECO:0000313" key="2">
    <source>
        <dbReference type="EMBL" id="WVN85175.1"/>
    </source>
</evidence>
<dbReference type="RefSeq" id="XP_066065876.1">
    <property type="nucleotide sequence ID" value="XM_066209779.1"/>
</dbReference>
<keyword evidence="3" id="KW-1185">Reference proteome</keyword>
<feature type="region of interest" description="Disordered" evidence="1">
    <location>
        <begin position="38"/>
        <end position="106"/>
    </location>
</feature>
<dbReference type="VEuPathDB" id="FungiDB:L203_00018"/>
<evidence type="ECO:0000256" key="1">
    <source>
        <dbReference type="SAM" id="MobiDB-lite"/>
    </source>
</evidence>
<evidence type="ECO:0000313" key="3">
    <source>
        <dbReference type="Proteomes" id="UP000094043"/>
    </source>
</evidence>
<feature type="compositionally biased region" description="Basic and acidic residues" evidence="1">
    <location>
        <begin position="45"/>
        <end position="55"/>
    </location>
</feature>
<dbReference type="Proteomes" id="UP000094043">
    <property type="component" value="Chromosome 1"/>
</dbReference>
<feature type="compositionally biased region" description="Polar residues" evidence="1">
    <location>
        <begin position="185"/>
        <end position="202"/>
    </location>
</feature>
<accession>A0A1E3J144</accession>
<dbReference type="OrthoDB" id="2537650at2759"/>
<dbReference type="GeneID" id="91084536"/>
<dbReference type="KEGG" id="cdep:91084536"/>
<feature type="region of interest" description="Disordered" evidence="1">
    <location>
        <begin position="324"/>
        <end position="423"/>
    </location>
</feature>
<feature type="compositionally biased region" description="Low complexity" evidence="1">
    <location>
        <begin position="70"/>
        <end position="84"/>
    </location>
</feature>
<proteinExistence type="predicted"/>
<protein>
    <submittedName>
        <fullName evidence="2">Uncharacterized protein</fullName>
    </submittedName>
</protein>
<feature type="region of interest" description="Disordered" evidence="1">
    <location>
        <begin position="185"/>
        <end position="213"/>
    </location>
</feature>
<dbReference type="AlphaFoldDB" id="A0A1E3J144"/>
<dbReference type="EMBL" id="CP143784">
    <property type="protein sequence ID" value="WVN85175.1"/>
    <property type="molecule type" value="Genomic_DNA"/>
</dbReference>
<name>A0A1E3J144_9TREE</name>
<feature type="compositionally biased region" description="Polar residues" evidence="1">
    <location>
        <begin position="402"/>
        <end position="423"/>
    </location>
</feature>